<dbReference type="InterPro" id="IPR015421">
    <property type="entry name" value="PyrdxlP-dep_Trfase_major"/>
</dbReference>
<proteinExistence type="inferred from homology"/>
<gene>
    <name evidence="9" type="ORF">M3202_13065</name>
</gene>
<dbReference type="SUPFAM" id="SSF53383">
    <property type="entry name" value="PLP-dependent transferases"/>
    <property type="match status" value="1"/>
</dbReference>
<feature type="coiled-coil region" evidence="7">
    <location>
        <begin position="246"/>
        <end position="273"/>
    </location>
</feature>
<dbReference type="Gene3D" id="3.40.640.10">
    <property type="entry name" value="Type I PLP-dependent aspartate aminotransferase-like (Major domain)"/>
    <property type="match status" value="1"/>
</dbReference>
<evidence type="ECO:0000313" key="9">
    <source>
        <dbReference type="EMBL" id="MCM3715013.1"/>
    </source>
</evidence>
<evidence type="ECO:0000256" key="7">
    <source>
        <dbReference type="SAM" id="Coils"/>
    </source>
</evidence>
<evidence type="ECO:0000256" key="4">
    <source>
        <dbReference type="ARBA" id="ARBA00022898"/>
    </source>
</evidence>
<comment type="cofactor">
    <cofactor evidence="1">
        <name>pyridoxal 5'-phosphate</name>
        <dbReference type="ChEBI" id="CHEBI:597326"/>
    </cofactor>
</comment>
<dbReference type="FunFam" id="3.40.640.10:FF:000084">
    <property type="entry name" value="IscS-like cysteine desulfurase"/>
    <property type="match status" value="1"/>
</dbReference>
<dbReference type="Pfam" id="PF00266">
    <property type="entry name" value="Aminotran_5"/>
    <property type="match status" value="1"/>
</dbReference>
<dbReference type="InterPro" id="IPR015424">
    <property type="entry name" value="PyrdxlP-dep_Trfase"/>
</dbReference>
<dbReference type="GO" id="GO:0051536">
    <property type="term" value="F:iron-sulfur cluster binding"/>
    <property type="evidence" value="ECO:0007669"/>
    <property type="project" value="UniProtKB-KW"/>
</dbReference>
<evidence type="ECO:0000256" key="2">
    <source>
        <dbReference type="ARBA" id="ARBA00006490"/>
    </source>
</evidence>
<comment type="caution">
    <text evidence="9">The sequence shown here is derived from an EMBL/GenBank/DDBJ whole genome shotgun (WGS) entry which is preliminary data.</text>
</comment>
<keyword evidence="7" id="KW-0175">Coiled coil</keyword>
<dbReference type="InterPro" id="IPR000192">
    <property type="entry name" value="Aminotrans_V_dom"/>
</dbReference>
<comment type="similarity">
    <text evidence="2">Belongs to the class-V pyridoxal-phosphate-dependent aminotransferase family. NifS/IscS subfamily.</text>
</comment>
<sequence>MIYLDNSATTQPYKDVAEAYMKVATRYFGNPSSLHSLGMQAENLLIEARNRIADLLEVEAQEIIFTSGGTEGNSLAIKGTAYARSTHGKHVITSQVEHPSVLESFRQLEREGFEVTYLPVTEEGRVEPDDVSRALRPDTILVSLIHVNNEVGTIQPIEEIGKRLAGHPKVYYHVDHVQGITKVPLNVKASNVDLCTCSAHKFHGMKGTGFLYVRKGLQLSPLFQGGQQEGRIRAGTENVAGVVAMAKALRMTVEQQEQKLAKLVQQNRQVRDVLHQIEGVYVNSPEIDSAAPHIINFSVPGIKPEVLVQSLSEKEIYVSTKSACSSKLSAPSQILTAMGFGEDRASAGIRISLSFETTEVEIAALNKELQTVIPELLEVVKREV</sequence>
<dbReference type="InterPro" id="IPR015422">
    <property type="entry name" value="PyrdxlP-dep_Trfase_small"/>
</dbReference>
<feature type="domain" description="Aminotransferase class V" evidence="8">
    <location>
        <begin position="2"/>
        <end position="365"/>
    </location>
</feature>
<dbReference type="Gene3D" id="3.90.1150.10">
    <property type="entry name" value="Aspartate Aminotransferase, domain 1"/>
    <property type="match status" value="1"/>
</dbReference>
<keyword evidence="3" id="KW-0479">Metal-binding</keyword>
<dbReference type="EMBL" id="JAMBOL010000011">
    <property type="protein sequence ID" value="MCM3715013.1"/>
    <property type="molecule type" value="Genomic_DNA"/>
</dbReference>
<accession>A0A9X2IQX3</accession>
<organism evidence="9 10">
    <name type="scientific">Halalkalibacter oceani</name>
    <dbReference type="NCBI Taxonomy" id="1653776"/>
    <lineage>
        <taxon>Bacteria</taxon>
        <taxon>Bacillati</taxon>
        <taxon>Bacillota</taxon>
        <taxon>Bacilli</taxon>
        <taxon>Bacillales</taxon>
        <taxon>Bacillaceae</taxon>
        <taxon>Halalkalibacter</taxon>
    </lineage>
</organism>
<dbReference type="RefSeq" id="WP_251223780.1">
    <property type="nucleotide sequence ID" value="NZ_JAMBOL010000011.1"/>
</dbReference>
<evidence type="ECO:0000256" key="3">
    <source>
        <dbReference type="ARBA" id="ARBA00022723"/>
    </source>
</evidence>
<dbReference type="InterPro" id="IPR016454">
    <property type="entry name" value="Cysteine_dSase"/>
</dbReference>
<keyword evidence="10" id="KW-1185">Reference proteome</keyword>
<dbReference type="AlphaFoldDB" id="A0A9X2IQX3"/>
<name>A0A9X2IQX3_9BACI</name>
<evidence type="ECO:0000259" key="8">
    <source>
        <dbReference type="Pfam" id="PF00266"/>
    </source>
</evidence>
<dbReference type="PANTHER" id="PTHR11601:SF50">
    <property type="entry name" value="CYSTEINE DESULFURASE ISCS 2-RELATED"/>
    <property type="match status" value="1"/>
</dbReference>
<evidence type="ECO:0000313" key="10">
    <source>
        <dbReference type="Proteomes" id="UP001139179"/>
    </source>
</evidence>
<dbReference type="GO" id="GO:0031071">
    <property type="term" value="F:cysteine desulfurase activity"/>
    <property type="evidence" value="ECO:0007669"/>
    <property type="project" value="UniProtKB-ARBA"/>
</dbReference>
<dbReference type="GO" id="GO:0046872">
    <property type="term" value="F:metal ion binding"/>
    <property type="evidence" value="ECO:0007669"/>
    <property type="project" value="UniProtKB-KW"/>
</dbReference>
<reference evidence="9" key="1">
    <citation type="submission" date="2022-05" db="EMBL/GenBank/DDBJ databases">
        <title>Comparative Genomics of Spacecraft Associated Microbes.</title>
        <authorList>
            <person name="Tran M.T."/>
            <person name="Wright A."/>
            <person name="Seuylemezian A."/>
            <person name="Eisen J."/>
            <person name="Coil D."/>
        </authorList>
    </citation>
    <scope>NUCLEOTIDE SEQUENCE</scope>
    <source>
        <strain evidence="9">214.1.1</strain>
    </source>
</reference>
<keyword evidence="6" id="KW-0411">Iron-sulfur</keyword>
<keyword evidence="5" id="KW-0408">Iron</keyword>
<dbReference type="Proteomes" id="UP001139179">
    <property type="component" value="Unassembled WGS sequence"/>
</dbReference>
<keyword evidence="4" id="KW-0663">Pyridoxal phosphate</keyword>
<protein>
    <submittedName>
        <fullName evidence="9">Cysteine desulfurase</fullName>
    </submittedName>
</protein>
<evidence type="ECO:0000256" key="5">
    <source>
        <dbReference type="ARBA" id="ARBA00023004"/>
    </source>
</evidence>
<evidence type="ECO:0000256" key="1">
    <source>
        <dbReference type="ARBA" id="ARBA00001933"/>
    </source>
</evidence>
<dbReference type="PIRSF" id="PIRSF005572">
    <property type="entry name" value="NifS"/>
    <property type="match status" value="1"/>
</dbReference>
<dbReference type="PANTHER" id="PTHR11601">
    <property type="entry name" value="CYSTEINE DESULFURYLASE FAMILY MEMBER"/>
    <property type="match status" value="1"/>
</dbReference>
<evidence type="ECO:0000256" key="6">
    <source>
        <dbReference type="ARBA" id="ARBA00023014"/>
    </source>
</evidence>